<evidence type="ECO:0000313" key="1">
    <source>
        <dbReference type="EMBL" id="KAK7824963.1"/>
    </source>
</evidence>
<keyword evidence="2" id="KW-1185">Reference proteome</keyword>
<comment type="caution">
    <text evidence="1">The sequence shown here is derived from an EMBL/GenBank/DDBJ whole genome shotgun (WGS) entry which is preliminary data.</text>
</comment>
<protein>
    <submittedName>
        <fullName evidence="1">Uncharacterized protein</fullName>
    </submittedName>
</protein>
<reference evidence="1 2" key="1">
    <citation type="journal article" date="2018" name="Sci. Data">
        <title>The draft genome sequence of cork oak.</title>
        <authorList>
            <person name="Ramos A.M."/>
            <person name="Usie A."/>
            <person name="Barbosa P."/>
            <person name="Barros P.M."/>
            <person name="Capote T."/>
            <person name="Chaves I."/>
            <person name="Simoes F."/>
            <person name="Abreu I."/>
            <person name="Carrasquinho I."/>
            <person name="Faro C."/>
            <person name="Guimaraes J.B."/>
            <person name="Mendonca D."/>
            <person name="Nobrega F."/>
            <person name="Rodrigues L."/>
            <person name="Saibo N.J.M."/>
            <person name="Varela M.C."/>
            <person name="Egas C."/>
            <person name="Matos J."/>
            <person name="Miguel C.M."/>
            <person name="Oliveira M.M."/>
            <person name="Ricardo C.P."/>
            <person name="Goncalves S."/>
        </authorList>
    </citation>
    <scope>NUCLEOTIDE SEQUENCE [LARGE SCALE GENOMIC DNA]</scope>
    <source>
        <strain evidence="2">cv. HL8</strain>
    </source>
</reference>
<dbReference type="AlphaFoldDB" id="A0AAW0JE75"/>
<accession>A0AAW0JE75</accession>
<evidence type="ECO:0000313" key="2">
    <source>
        <dbReference type="Proteomes" id="UP000237347"/>
    </source>
</evidence>
<name>A0AAW0JE75_QUESU</name>
<gene>
    <name evidence="1" type="ORF">CFP56_033914</name>
</gene>
<dbReference type="EMBL" id="PKMF04000589">
    <property type="protein sequence ID" value="KAK7824963.1"/>
    <property type="molecule type" value="Genomic_DNA"/>
</dbReference>
<organism evidence="1 2">
    <name type="scientific">Quercus suber</name>
    <name type="common">Cork oak</name>
    <dbReference type="NCBI Taxonomy" id="58331"/>
    <lineage>
        <taxon>Eukaryota</taxon>
        <taxon>Viridiplantae</taxon>
        <taxon>Streptophyta</taxon>
        <taxon>Embryophyta</taxon>
        <taxon>Tracheophyta</taxon>
        <taxon>Spermatophyta</taxon>
        <taxon>Magnoliopsida</taxon>
        <taxon>eudicotyledons</taxon>
        <taxon>Gunneridae</taxon>
        <taxon>Pentapetalae</taxon>
        <taxon>rosids</taxon>
        <taxon>fabids</taxon>
        <taxon>Fagales</taxon>
        <taxon>Fagaceae</taxon>
        <taxon>Quercus</taxon>
    </lineage>
</organism>
<proteinExistence type="predicted"/>
<dbReference type="Proteomes" id="UP000237347">
    <property type="component" value="Unassembled WGS sequence"/>
</dbReference>
<sequence>MIPRYLSLQSEEFSVSGFLTGADKMLHSDKIFKASATEVSANISITAIRNICFISLHSNCMNPFSRENWLGTSGNDETRMLANAAVKVSCIDCAMIKRRAGSGTNQNYTSFQPKVKTEPQTQLFCSATTTVSQSVEGFSLAQ</sequence>